<reference evidence="4" key="1">
    <citation type="submission" date="2020-11" db="EMBL/GenBank/DDBJ databases">
        <authorList>
            <person name="Tran Van P."/>
        </authorList>
    </citation>
    <scope>NUCLEOTIDE SEQUENCE</scope>
</reference>
<feature type="compositionally biased region" description="Low complexity" evidence="3">
    <location>
        <begin position="236"/>
        <end position="250"/>
    </location>
</feature>
<feature type="region of interest" description="Disordered" evidence="3">
    <location>
        <begin position="336"/>
        <end position="355"/>
    </location>
</feature>
<feature type="region of interest" description="Disordered" evidence="3">
    <location>
        <begin position="175"/>
        <end position="209"/>
    </location>
</feature>
<dbReference type="GO" id="GO:0015630">
    <property type="term" value="C:microtubule cytoskeleton"/>
    <property type="evidence" value="ECO:0007669"/>
    <property type="project" value="TreeGrafter"/>
</dbReference>
<dbReference type="EMBL" id="OA569367">
    <property type="protein sequence ID" value="CAD7202433.1"/>
    <property type="molecule type" value="Genomic_DNA"/>
</dbReference>
<protein>
    <submittedName>
        <fullName evidence="4">Uncharacterized protein</fullName>
    </submittedName>
</protein>
<organism evidence="4">
    <name type="scientific">Timema douglasi</name>
    <name type="common">Walking stick</name>
    <dbReference type="NCBI Taxonomy" id="61478"/>
    <lineage>
        <taxon>Eukaryota</taxon>
        <taxon>Metazoa</taxon>
        <taxon>Ecdysozoa</taxon>
        <taxon>Arthropoda</taxon>
        <taxon>Hexapoda</taxon>
        <taxon>Insecta</taxon>
        <taxon>Pterygota</taxon>
        <taxon>Neoptera</taxon>
        <taxon>Polyneoptera</taxon>
        <taxon>Phasmatodea</taxon>
        <taxon>Timematodea</taxon>
        <taxon>Timematoidea</taxon>
        <taxon>Timematidae</taxon>
        <taxon>Timema</taxon>
    </lineage>
</organism>
<dbReference type="PANTHER" id="PTHR15073">
    <property type="entry name" value="MICROTUBULE-ASSOCIATED PROTEIN"/>
    <property type="match status" value="1"/>
</dbReference>
<comment type="similarity">
    <text evidence="1">Belongs to the MAP7 family.</text>
</comment>
<gene>
    <name evidence="4" type="ORF">TDIB3V08_LOCUS8615</name>
</gene>
<dbReference type="InterPro" id="IPR051483">
    <property type="entry name" value="MAP7_domain-containing"/>
</dbReference>
<feature type="region of interest" description="Disordered" evidence="3">
    <location>
        <begin position="224"/>
        <end position="331"/>
    </location>
</feature>
<evidence type="ECO:0000256" key="1">
    <source>
        <dbReference type="ARBA" id="ARBA00007525"/>
    </source>
</evidence>
<accession>A0A7R8ZAE4</accession>
<keyword evidence="2" id="KW-0175">Coiled coil</keyword>
<dbReference type="AlphaFoldDB" id="A0A7R8ZAE4"/>
<sequence>MKKVRRHSATLHWFAHVGKEPETALPNESVVPSGKDNAEREERLRMLRDRQAEERQRKLEELKMQAQAAQMFREQKEEERRRRLEDLRQRDTDRRHQVEERKRQIWEAERDRREAILRKNQERETRIDTKRKNERSSIVFAFGSSMPRMLEPADTGGSFWGTRRATSTTNVMTFTAMPLTRRSSERELDGSKKRATSASGLDRKPGEDVKMSTSMYEIFHWDSAPGPSSHAPTAPRSLNLSGGRSRSYSSAPHTPSPRNASRGLSSAEEIEPATGETGSHNSSARVNRRKTDLMPTLPFPRDGARPGRAFSKSPGRAYSMSRLDQLAQPRRLPQTLAPLTEREPPRPPAGLSASSMSRSMSHLAGRGAMGRSHVARSMCQLVVGPVPPPRLTRAEKLRQKARDAAIRNQPQSTVMLVAVLRDYLQSLGSGNLLPFGTPHPSLVYNICKSQAQLTRVRAIELHVELADK</sequence>
<evidence type="ECO:0000256" key="2">
    <source>
        <dbReference type="ARBA" id="ARBA00023054"/>
    </source>
</evidence>
<proteinExistence type="inferred from homology"/>
<dbReference type="PANTHER" id="PTHR15073:SF18">
    <property type="entry name" value="ENSCONSIN, ISOFORM F"/>
    <property type="match status" value="1"/>
</dbReference>
<evidence type="ECO:0000313" key="4">
    <source>
        <dbReference type="EMBL" id="CAD7202433.1"/>
    </source>
</evidence>
<dbReference type="GO" id="GO:0000226">
    <property type="term" value="P:microtubule cytoskeleton organization"/>
    <property type="evidence" value="ECO:0007669"/>
    <property type="project" value="TreeGrafter"/>
</dbReference>
<feature type="compositionally biased region" description="Basic and acidic residues" evidence="3">
    <location>
        <begin position="182"/>
        <end position="192"/>
    </location>
</feature>
<feature type="compositionally biased region" description="Polar residues" evidence="3">
    <location>
        <begin position="276"/>
        <end position="285"/>
    </location>
</feature>
<feature type="region of interest" description="Disordered" evidence="3">
    <location>
        <begin position="19"/>
        <end position="41"/>
    </location>
</feature>
<evidence type="ECO:0000256" key="3">
    <source>
        <dbReference type="SAM" id="MobiDB-lite"/>
    </source>
</evidence>
<name>A0A7R8ZAE4_TIMDO</name>
<feature type="compositionally biased region" description="Polar residues" evidence="3">
    <location>
        <begin position="251"/>
        <end position="264"/>
    </location>
</feature>